<proteinExistence type="predicted"/>
<gene>
    <name evidence="1" type="ordered locus">PAU_00378</name>
</gene>
<protein>
    <submittedName>
        <fullName evidence="1">Uncharacterized protein</fullName>
    </submittedName>
</protein>
<sequence length="72" mass="8320">MPLISPTKFSEIHSLCKQVCAPHVLSCAPYHILEQQIPSSTYKLWKQLANFLIDSRTESGFNRCQNEAKYDY</sequence>
<reference evidence="1 2" key="1">
    <citation type="journal article" date="2009" name="BMC Genomics">
        <title>Comparative genomics of the emerging human pathogen Photorhabdus asymbiotica with the insect pathogen Photorhabdus luminescens.</title>
        <authorList>
            <person name="Wilkinson P."/>
            <person name="Waterfield N.R."/>
            <person name="Crossman L."/>
            <person name="Corton C."/>
            <person name="Sanchez-Contreras M."/>
            <person name="Vlisidou I."/>
            <person name="Barron A."/>
            <person name="Bignell A."/>
            <person name="Clark L."/>
            <person name="Ormond D."/>
            <person name="Mayho M."/>
            <person name="Bason N."/>
            <person name="Smith F."/>
            <person name="Simmonds M."/>
            <person name="Churcher C."/>
            <person name="Harris D."/>
            <person name="Thompson N.R."/>
            <person name="Quail M."/>
            <person name="Parkhill J."/>
            <person name="ffrench-Constant R.H."/>
        </authorList>
    </citation>
    <scope>NUCLEOTIDE SEQUENCE [LARGE SCALE GENOMIC DNA]</scope>
    <source>
        <strain evidence="2">ATCC 43949 / 3105-77</strain>
    </source>
</reference>
<dbReference type="STRING" id="291112.PAU_00378"/>
<dbReference type="EMBL" id="FM162591">
    <property type="protein sequence ID" value="CAQ82471.1"/>
    <property type="molecule type" value="Genomic_DNA"/>
</dbReference>
<dbReference type="KEGG" id="pay:PAU_00378"/>
<evidence type="ECO:0000313" key="2">
    <source>
        <dbReference type="Proteomes" id="UP000002747"/>
    </source>
</evidence>
<evidence type="ECO:0000313" key="1">
    <source>
        <dbReference type="EMBL" id="CAQ82471.1"/>
    </source>
</evidence>
<accession>C7BIW7</accession>
<dbReference type="AlphaFoldDB" id="C7BIW7"/>
<organism evidence="1 2">
    <name type="scientific">Photorhabdus asymbiotica subsp. asymbiotica (strain ATCC 43949 / 3105-77)</name>
    <name type="common">Xenorhabdus luminescens (strain 2)</name>
    <dbReference type="NCBI Taxonomy" id="553480"/>
    <lineage>
        <taxon>Bacteria</taxon>
        <taxon>Pseudomonadati</taxon>
        <taxon>Pseudomonadota</taxon>
        <taxon>Gammaproteobacteria</taxon>
        <taxon>Enterobacterales</taxon>
        <taxon>Morganellaceae</taxon>
        <taxon>Photorhabdus</taxon>
    </lineage>
</organism>
<dbReference type="Proteomes" id="UP000002747">
    <property type="component" value="Chromosome"/>
</dbReference>
<name>C7BIW7_PHOAA</name>